<keyword evidence="2" id="KW-1015">Disulfide bond</keyword>
<feature type="domain" description="Ig-like" evidence="7">
    <location>
        <begin position="120"/>
        <end position="203"/>
    </location>
</feature>
<dbReference type="Gene3D" id="2.60.40.10">
    <property type="entry name" value="Immunoglobulins"/>
    <property type="match status" value="8"/>
</dbReference>
<dbReference type="GO" id="GO:0098609">
    <property type="term" value="P:cell-cell adhesion"/>
    <property type="evidence" value="ECO:0007669"/>
    <property type="project" value="TreeGrafter"/>
</dbReference>
<dbReference type="GeneID" id="105904808"/>
<feature type="domain" description="Fibronectin type-III" evidence="8">
    <location>
        <begin position="565"/>
        <end position="666"/>
    </location>
</feature>
<sequence>MAGGCLRVLPAVLCLSQALFISCAYSSSLSFLSEPVSVVQKQGGEVQLLCSVRPASARLWWLFRGQPLEQGALKGVELQPGSLAIPSLQPEYQGSYQCLAQSEAGVIISRYAHVEIADIEEFGESQRRSLPVTTGSTALIECQLPSSNPPALPRYRVKGRWLEESTDEYLLLPSGNLQIVSVTPEHQGMYKCGAYNPVTRETRAEAHGTKVVVKDEAAPVMIIYPTTPLNLSVEQSKSLTLECVLSGNPSSAVKWTQDGKEVSLGSRRRVLHRNLVLTDMMSADSGAYRCTVQTNRGTMASANYTVNVLEPSSLVAGLTDKVSPLNSSVQFTCQVKGNPTPNVTWLFNSNPISRSPHLQMSGSSLIISSLLQQDQGMYQCLLDNGIGSVQSSGRLTVQSGPNSPPVILTAPMSTTVVEGGAMTLNCNASGQPLPVIRWHNAAGPIAMDPALLLLPQPAPARAPGDGPPHLVWSRPGSSTLYIQAVSTAHAGKYFCEASNQQGSVQAEATLTVDPQPSTLGMPGETLPSIHPFQSDEGDELFLSLDKEGLGDPMGQPTERTSDRPTPEAPVIISPPQTHRPDIYDLEWKAVRDAEIPINAYFVKYRKVNEMGNVVGSWHTVRVPGSENTLRLNDLEATSLYEVLMVARSTVGDGQPAMLTFRTGKERISPANKIPSKSPAVSVPEKTPEDKNSNTHYGVVIPDRAVPEAPDRPTISMATESSAYVTWIPRANGGSPITAFRVEYRKQGRSGEWMVAADNISPLKLSVEVRNLEPGSTYRFRVIAMNMFGDSPHSATSRPYQVSAVGPPISNRPVNGPHISNTDAVSDTQIMLRWTYTPSSNNNTPIQGLYIYYRPTDSDNDSDYKRDTVEGNKHWHLIGQLQAETSYDIKMQCFNDGGESEFSNVMICETKARQPPGLPSQHPITPPEPDPPEPPASAGGLLSVIVGCVLGVMVLILLAFIAMCLWRNRQQNSMHKYDPPGYLYQPAEMNGHVLEYAALSGSSRINGYSHSTPMLSQGCHHLHHKVPNGLALLNGTGGLYPTNHSHPRDTALPHGTMDYEHSHPHHLHNGGAIYTTLPQADASDCMSCQNFCNNNRCYTKTNGTFPGGTLPLMHRVAPCQTDGLEMVPLSHVSPQCYVNSGSPQLPPHARNDRPYHLEDDQGNTLPPPQSSPGEQEPSSVEERDEEPQMEETEEPVVCWESLADLDCKEKVSFISSSSLNGDLIQSGVQEV</sequence>
<gene>
    <name evidence="10" type="primary">cdon</name>
</gene>
<dbReference type="PROSITE" id="PS50853">
    <property type="entry name" value="FN3"/>
    <property type="match status" value="3"/>
</dbReference>
<dbReference type="SMART" id="SM00408">
    <property type="entry name" value="IGc2"/>
    <property type="match status" value="5"/>
</dbReference>
<dbReference type="InterPro" id="IPR013783">
    <property type="entry name" value="Ig-like_fold"/>
</dbReference>
<dbReference type="SMART" id="SM00060">
    <property type="entry name" value="FN3"/>
    <property type="match status" value="3"/>
</dbReference>
<keyword evidence="6" id="KW-0732">Signal</keyword>
<dbReference type="CTD" id="50937"/>
<feature type="region of interest" description="Disordered" evidence="4">
    <location>
        <begin position="911"/>
        <end position="934"/>
    </location>
</feature>
<feature type="domain" description="Ig-like" evidence="7">
    <location>
        <begin position="219"/>
        <end position="307"/>
    </location>
</feature>
<dbReference type="KEGG" id="char:105904808"/>
<feature type="region of interest" description="Disordered" evidence="4">
    <location>
        <begin position="1137"/>
        <end position="1196"/>
    </location>
</feature>
<feature type="transmembrane region" description="Helical" evidence="5">
    <location>
        <begin position="940"/>
        <end position="965"/>
    </location>
</feature>
<evidence type="ECO:0000256" key="4">
    <source>
        <dbReference type="SAM" id="MobiDB-lite"/>
    </source>
</evidence>
<dbReference type="InterPro" id="IPR003599">
    <property type="entry name" value="Ig_sub"/>
</dbReference>
<evidence type="ECO:0000256" key="2">
    <source>
        <dbReference type="ARBA" id="ARBA00023157"/>
    </source>
</evidence>
<protein>
    <submittedName>
        <fullName evidence="10">Cell adhesion molecule-related/down-regulated by oncogenes</fullName>
    </submittedName>
</protein>
<evidence type="ECO:0000256" key="1">
    <source>
        <dbReference type="ARBA" id="ARBA00022737"/>
    </source>
</evidence>
<name>A0A6P8G1Z5_CLUHA</name>
<dbReference type="PROSITE" id="PS51257">
    <property type="entry name" value="PROKAR_LIPOPROTEIN"/>
    <property type="match status" value="1"/>
</dbReference>
<keyword evidence="5" id="KW-0472">Membrane</keyword>
<dbReference type="AlphaFoldDB" id="A0A6P8G1Z5"/>
<dbReference type="OrthoDB" id="9998697at2759"/>
<dbReference type="Pfam" id="PF00041">
    <property type="entry name" value="fn3"/>
    <property type="match status" value="3"/>
</dbReference>
<dbReference type="Proteomes" id="UP000515152">
    <property type="component" value="Chromosome 9"/>
</dbReference>
<keyword evidence="5" id="KW-0812">Transmembrane</keyword>
<keyword evidence="1" id="KW-0677">Repeat</keyword>
<dbReference type="FunFam" id="2.60.40.10:FF:000032">
    <property type="entry name" value="palladin isoform X1"/>
    <property type="match status" value="1"/>
</dbReference>
<dbReference type="RefSeq" id="XP_031429610.1">
    <property type="nucleotide sequence ID" value="XM_031573750.2"/>
</dbReference>
<dbReference type="Pfam" id="PF13927">
    <property type="entry name" value="Ig_3"/>
    <property type="match status" value="2"/>
</dbReference>
<dbReference type="InterPro" id="IPR003598">
    <property type="entry name" value="Ig_sub2"/>
</dbReference>
<dbReference type="InterPro" id="IPR003961">
    <property type="entry name" value="FN3_dom"/>
</dbReference>
<feature type="domain" description="Fibronectin type-III" evidence="8">
    <location>
        <begin position="708"/>
        <end position="807"/>
    </location>
</feature>
<evidence type="ECO:0000256" key="5">
    <source>
        <dbReference type="SAM" id="Phobius"/>
    </source>
</evidence>
<feature type="domain" description="Fibronectin type-III" evidence="8">
    <location>
        <begin position="812"/>
        <end position="912"/>
    </location>
</feature>
<dbReference type="PROSITE" id="PS50835">
    <property type="entry name" value="IG_LIKE"/>
    <property type="match status" value="5"/>
</dbReference>
<feature type="compositionally biased region" description="Acidic residues" evidence="4">
    <location>
        <begin position="1181"/>
        <end position="1193"/>
    </location>
</feature>
<keyword evidence="5" id="KW-1133">Transmembrane helix</keyword>
<dbReference type="CDD" id="cd00063">
    <property type="entry name" value="FN3"/>
    <property type="match status" value="3"/>
</dbReference>
<proteinExistence type="predicted"/>
<keyword evidence="3" id="KW-0393">Immunoglobulin domain</keyword>
<dbReference type="InterPro" id="IPR013098">
    <property type="entry name" value="Ig_I-set"/>
</dbReference>
<dbReference type="InterPro" id="IPR007110">
    <property type="entry name" value="Ig-like_dom"/>
</dbReference>
<dbReference type="GO" id="GO:0007399">
    <property type="term" value="P:nervous system development"/>
    <property type="evidence" value="ECO:0007669"/>
    <property type="project" value="TreeGrafter"/>
</dbReference>
<evidence type="ECO:0000313" key="10">
    <source>
        <dbReference type="RefSeq" id="XP_031429610.1"/>
    </source>
</evidence>
<feature type="domain" description="Ig-like" evidence="7">
    <location>
        <begin position="10"/>
        <end position="109"/>
    </location>
</feature>
<dbReference type="SUPFAM" id="SSF49265">
    <property type="entry name" value="Fibronectin type III"/>
    <property type="match status" value="2"/>
</dbReference>
<dbReference type="InterPro" id="IPR036179">
    <property type="entry name" value="Ig-like_dom_sf"/>
</dbReference>
<feature type="domain" description="Ig-like" evidence="7">
    <location>
        <begin position="311"/>
        <end position="396"/>
    </location>
</feature>
<dbReference type="PANTHER" id="PTHR44170">
    <property type="entry name" value="PROTEIN SIDEKICK"/>
    <property type="match status" value="1"/>
</dbReference>
<evidence type="ECO:0000313" key="9">
    <source>
        <dbReference type="Proteomes" id="UP000515152"/>
    </source>
</evidence>
<dbReference type="InterPro" id="IPR036116">
    <property type="entry name" value="FN3_sf"/>
</dbReference>
<organism evidence="9 10">
    <name type="scientific">Clupea harengus</name>
    <name type="common">Atlantic herring</name>
    <dbReference type="NCBI Taxonomy" id="7950"/>
    <lineage>
        <taxon>Eukaryota</taxon>
        <taxon>Metazoa</taxon>
        <taxon>Chordata</taxon>
        <taxon>Craniata</taxon>
        <taxon>Vertebrata</taxon>
        <taxon>Euteleostomi</taxon>
        <taxon>Actinopterygii</taxon>
        <taxon>Neopterygii</taxon>
        <taxon>Teleostei</taxon>
        <taxon>Clupei</taxon>
        <taxon>Clupeiformes</taxon>
        <taxon>Clupeoidei</taxon>
        <taxon>Clupeidae</taxon>
        <taxon>Clupea</taxon>
    </lineage>
</organism>
<dbReference type="SMART" id="SM00409">
    <property type="entry name" value="IG"/>
    <property type="match status" value="5"/>
</dbReference>
<dbReference type="Pfam" id="PF07679">
    <property type="entry name" value="I-set"/>
    <property type="match status" value="2"/>
</dbReference>
<evidence type="ECO:0000256" key="3">
    <source>
        <dbReference type="ARBA" id="ARBA00023319"/>
    </source>
</evidence>
<feature type="domain" description="Ig-like" evidence="7">
    <location>
        <begin position="404"/>
        <end position="511"/>
    </location>
</feature>
<dbReference type="FunFam" id="2.60.40.10:FF:000205">
    <property type="entry name" value="Cell adhesion associated, oncogene regulated"/>
    <property type="match status" value="1"/>
</dbReference>
<keyword evidence="9" id="KW-1185">Reference proteome</keyword>
<feature type="chain" id="PRO_5027966912" evidence="6">
    <location>
        <begin position="27"/>
        <end position="1230"/>
    </location>
</feature>
<dbReference type="PANTHER" id="PTHR44170:SF1">
    <property type="entry name" value="CELL ADHESION MOLECULE-RELATED_DOWN-REGULATED BY ONCOGENES"/>
    <property type="match status" value="1"/>
</dbReference>
<feature type="compositionally biased region" description="Pro residues" evidence="4">
    <location>
        <begin position="923"/>
        <end position="934"/>
    </location>
</feature>
<reference evidence="10" key="1">
    <citation type="submission" date="2025-08" db="UniProtKB">
        <authorList>
            <consortium name="RefSeq"/>
        </authorList>
    </citation>
    <scope>IDENTIFICATION</scope>
</reference>
<dbReference type="SUPFAM" id="SSF48726">
    <property type="entry name" value="Immunoglobulin"/>
    <property type="match status" value="5"/>
</dbReference>
<accession>A0A6P8G1Z5</accession>
<feature type="region of interest" description="Disordered" evidence="4">
    <location>
        <begin position="546"/>
        <end position="577"/>
    </location>
</feature>
<feature type="region of interest" description="Disordered" evidence="4">
    <location>
        <begin position="668"/>
        <end position="696"/>
    </location>
</feature>
<feature type="signal peptide" evidence="6">
    <location>
        <begin position="1"/>
        <end position="26"/>
    </location>
</feature>
<evidence type="ECO:0000259" key="7">
    <source>
        <dbReference type="PROSITE" id="PS50835"/>
    </source>
</evidence>
<feature type="compositionally biased region" description="Basic and acidic residues" evidence="4">
    <location>
        <begin position="1148"/>
        <end position="1158"/>
    </location>
</feature>
<evidence type="ECO:0000256" key="6">
    <source>
        <dbReference type="SAM" id="SignalP"/>
    </source>
</evidence>
<evidence type="ECO:0000259" key="8">
    <source>
        <dbReference type="PROSITE" id="PS50853"/>
    </source>
</evidence>